<dbReference type="PANTHER" id="PTHR23238">
    <property type="entry name" value="RNA BINDING PROTEIN"/>
    <property type="match status" value="1"/>
</dbReference>
<feature type="compositionally biased region" description="Polar residues" evidence="8">
    <location>
        <begin position="732"/>
        <end position="741"/>
    </location>
</feature>
<accession>A0A8H7DP65</accession>
<evidence type="ECO:0000259" key="9">
    <source>
        <dbReference type="PROSITE" id="PS50199"/>
    </source>
</evidence>
<feature type="compositionally biased region" description="Low complexity" evidence="8">
    <location>
        <begin position="115"/>
        <end position="140"/>
    </location>
</feature>
<comment type="subcellular location">
    <subcellularLocation>
        <location evidence="1">Nucleus</location>
    </subcellularLocation>
</comment>
<protein>
    <recommendedName>
        <fullName evidence="9">RanBP2-type domain-containing protein</fullName>
    </recommendedName>
</protein>
<organism evidence="10 11">
    <name type="scientific">Pleurotus ostreatus</name>
    <name type="common">Oyster mushroom</name>
    <name type="synonym">White-rot fungus</name>
    <dbReference type="NCBI Taxonomy" id="5322"/>
    <lineage>
        <taxon>Eukaryota</taxon>
        <taxon>Fungi</taxon>
        <taxon>Dikarya</taxon>
        <taxon>Basidiomycota</taxon>
        <taxon>Agaricomycotina</taxon>
        <taxon>Agaricomycetes</taxon>
        <taxon>Agaricomycetidae</taxon>
        <taxon>Agaricales</taxon>
        <taxon>Pleurotineae</taxon>
        <taxon>Pleurotaceae</taxon>
        <taxon>Pleurotus</taxon>
    </lineage>
</organism>
<evidence type="ECO:0000313" key="10">
    <source>
        <dbReference type="EMBL" id="KAF7420809.1"/>
    </source>
</evidence>
<dbReference type="RefSeq" id="XP_036626667.1">
    <property type="nucleotide sequence ID" value="XM_036780812.1"/>
</dbReference>
<evidence type="ECO:0000313" key="11">
    <source>
        <dbReference type="Proteomes" id="UP000623687"/>
    </source>
</evidence>
<feature type="region of interest" description="Disordered" evidence="8">
    <location>
        <begin position="374"/>
        <end position="402"/>
    </location>
</feature>
<dbReference type="AlphaFoldDB" id="A0A8H7DP65"/>
<evidence type="ECO:0000256" key="2">
    <source>
        <dbReference type="ARBA" id="ARBA00022723"/>
    </source>
</evidence>
<dbReference type="PROSITE" id="PS50199">
    <property type="entry name" value="ZF_RANBP2_2"/>
    <property type="match status" value="1"/>
</dbReference>
<feature type="region of interest" description="Disordered" evidence="8">
    <location>
        <begin position="438"/>
        <end position="519"/>
    </location>
</feature>
<evidence type="ECO:0000256" key="4">
    <source>
        <dbReference type="ARBA" id="ARBA00022833"/>
    </source>
</evidence>
<evidence type="ECO:0000256" key="6">
    <source>
        <dbReference type="ARBA" id="ARBA00023242"/>
    </source>
</evidence>
<dbReference type="SUPFAM" id="SSF90209">
    <property type="entry name" value="Ran binding protein zinc finger-like"/>
    <property type="match status" value="2"/>
</dbReference>
<proteinExistence type="predicted"/>
<feature type="region of interest" description="Disordered" evidence="8">
    <location>
        <begin position="880"/>
        <end position="900"/>
    </location>
</feature>
<dbReference type="GO" id="GO:0005634">
    <property type="term" value="C:nucleus"/>
    <property type="evidence" value="ECO:0007669"/>
    <property type="project" value="UniProtKB-SubCell"/>
</dbReference>
<keyword evidence="6" id="KW-0539">Nucleus</keyword>
<dbReference type="InterPro" id="IPR001876">
    <property type="entry name" value="Znf_RanBP2"/>
</dbReference>
<dbReference type="GO" id="GO:0008270">
    <property type="term" value="F:zinc ion binding"/>
    <property type="evidence" value="ECO:0007669"/>
    <property type="project" value="UniProtKB-KW"/>
</dbReference>
<dbReference type="Proteomes" id="UP000623687">
    <property type="component" value="Unassembled WGS sequence"/>
</dbReference>
<dbReference type="InterPro" id="IPR036443">
    <property type="entry name" value="Znf_RanBP2_sf"/>
</dbReference>
<dbReference type="OrthoDB" id="448399at2759"/>
<feature type="compositionally biased region" description="Low complexity" evidence="8">
    <location>
        <begin position="829"/>
        <end position="858"/>
    </location>
</feature>
<evidence type="ECO:0000256" key="1">
    <source>
        <dbReference type="ARBA" id="ARBA00004123"/>
    </source>
</evidence>
<keyword evidence="5" id="KW-0694">RNA-binding</keyword>
<name>A0A8H7DP65_PLEOS</name>
<feature type="region of interest" description="Disordered" evidence="8">
    <location>
        <begin position="33"/>
        <end position="68"/>
    </location>
</feature>
<feature type="region of interest" description="Disordered" evidence="8">
    <location>
        <begin position="87"/>
        <end position="140"/>
    </location>
</feature>
<feature type="compositionally biased region" description="Low complexity" evidence="8">
    <location>
        <begin position="384"/>
        <end position="402"/>
    </location>
</feature>
<feature type="compositionally biased region" description="Low complexity" evidence="8">
    <location>
        <begin position="665"/>
        <end position="689"/>
    </location>
</feature>
<feature type="domain" description="RanBP2-type" evidence="9">
    <location>
        <begin position="331"/>
        <end position="362"/>
    </location>
</feature>
<evidence type="ECO:0000256" key="3">
    <source>
        <dbReference type="ARBA" id="ARBA00022771"/>
    </source>
</evidence>
<evidence type="ECO:0000256" key="8">
    <source>
        <dbReference type="SAM" id="MobiDB-lite"/>
    </source>
</evidence>
<feature type="compositionally biased region" description="Low complexity" evidence="8">
    <location>
        <begin position="438"/>
        <end position="463"/>
    </location>
</feature>
<gene>
    <name evidence="10" type="ORF">PC9H_011327</name>
</gene>
<evidence type="ECO:0000256" key="5">
    <source>
        <dbReference type="ARBA" id="ARBA00022884"/>
    </source>
</evidence>
<feature type="compositionally biased region" description="Low complexity" evidence="8">
    <location>
        <begin position="475"/>
        <end position="505"/>
    </location>
</feature>
<reference evidence="10" key="1">
    <citation type="submission" date="2019-07" db="EMBL/GenBank/DDBJ databases">
        <authorList>
            <person name="Palmer J.M."/>
        </authorList>
    </citation>
    <scope>NUCLEOTIDE SEQUENCE</scope>
    <source>
        <strain evidence="10">PC9</strain>
    </source>
</reference>
<keyword evidence="2" id="KW-0479">Metal-binding</keyword>
<keyword evidence="4" id="KW-0862">Zinc</keyword>
<comment type="caution">
    <text evidence="10">The sequence shown here is derived from an EMBL/GenBank/DDBJ whole genome shotgun (WGS) entry which is preliminary data.</text>
</comment>
<feature type="compositionally biased region" description="Polar residues" evidence="8">
    <location>
        <begin position="374"/>
        <end position="383"/>
    </location>
</feature>
<dbReference type="VEuPathDB" id="FungiDB:PC9H_011327"/>
<sequence>MTSPEPLRTKTPDFEHLVSRLKHLDPLILPHHRATDEAPPRTPDNNSSTMAIGDNHTRVYPTPPRSPRAFTLDPAFSYYPYTLKERRGRADENGEDEVSPVVTDSFAPRTSILESSPSTSSVSATSSSSPPTSMSASVVSSGSASSLSSANVSEFDPVASRLAAFNLARSSFEAFVASQSRVVRLYDLPPSAERFLSAVFAPQHQTYSRDQRHCSSGAIPTPVSMWTLRSGALGDRPESVWAVFGSHEEARATLSLSGSSAMSVAPALERDLEPFHQLQCFVLHTEEPTQNQDHMRNSVGGLGYSPGIEGGMGGSEYQISSNPPNPRTSFRLGDWICPSSKCAAHNFGRNILCIGCGTSRVGATNEALSSTTVYQTMGGPQSHSTRPAPSPRFSSFPSSPVAATSTNPMLTLNAYGNTAALNTSSLSAHSPAYTPNLLSPSPCSSSSSPATPSSASTSFSFLPQLSNPQQHSFAPHSKSSHQQRPQHSPSQFPHQNQYAHANPHTNPHPHPLLTPSGRAFARGGRVQNISSDPMLPCIMWWPDNEPLPEQGQIRPPGLASAAHPPILNTGNKGPIAHQPGDWICKKCNYLNWRRRKVCQTCLPYAEGNGDSISAAVQAERIALLTSVLATTQLDDPSACPSPNPASSSAAFDLKASPPWLPLPPSLSRQSTSPTSASSTPLFSPSTTLTFGGTRSQAMTPSAYEQQLLLDGPGFNQLKVRGPVHRSRSFLELSTQRQQTQPVDRPIYQTGGAGPRVAPQNAQYQTQLSSPASQYYAQLQVQSPAPILLPSFLQNMVHSPVQSPTSTSSLSLDDEAEARNVTVFGRGRNPSAESSGTMMSSSSASSTSSPTSSSSSSPSHLSVKNIWQLDGEESKSLSPFVLSHHSKLASSRKSSLEHIHA</sequence>
<dbReference type="SMART" id="SM00547">
    <property type="entry name" value="ZnF_RBZ"/>
    <property type="match status" value="2"/>
</dbReference>
<dbReference type="EMBL" id="JACETU010000009">
    <property type="protein sequence ID" value="KAF7420809.1"/>
    <property type="molecule type" value="Genomic_DNA"/>
</dbReference>
<feature type="region of interest" description="Disordered" evidence="8">
    <location>
        <begin position="732"/>
        <end position="757"/>
    </location>
</feature>
<dbReference type="GeneID" id="59381145"/>
<evidence type="ECO:0000256" key="7">
    <source>
        <dbReference type="PROSITE-ProRule" id="PRU00322"/>
    </source>
</evidence>
<feature type="region of interest" description="Disordered" evidence="8">
    <location>
        <begin position="660"/>
        <end position="694"/>
    </location>
</feature>
<keyword evidence="11" id="KW-1185">Reference proteome</keyword>
<dbReference type="PROSITE" id="PS01358">
    <property type="entry name" value="ZF_RANBP2_1"/>
    <property type="match status" value="2"/>
</dbReference>
<dbReference type="InterPro" id="IPR034870">
    <property type="entry name" value="TET_fam"/>
</dbReference>
<dbReference type="GO" id="GO:0003723">
    <property type="term" value="F:RNA binding"/>
    <property type="evidence" value="ECO:0007669"/>
    <property type="project" value="UniProtKB-KW"/>
</dbReference>
<dbReference type="Gene3D" id="4.10.1060.10">
    <property type="entry name" value="Zinc finger, RanBP2-type"/>
    <property type="match status" value="2"/>
</dbReference>
<dbReference type="GO" id="GO:0006355">
    <property type="term" value="P:regulation of DNA-templated transcription"/>
    <property type="evidence" value="ECO:0007669"/>
    <property type="project" value="InterPro"/>
</dbReference>
<keyword evidence="3 7" id="KW-0863">Zinc-finger</keyword>
<feature type="region of interest" description="Disordered" evidence="8">
    <location>
        <begin position="819"/>
        <end position="861"/>
    </location>
</feature>